<keyword evidence="3" id="KW-1185">Reference proteome</keyword>
<keyword evidence="2" id="KW-0012">Acyltransferase</keyword>
<dbReference type="InterPro" id="IPR027365">
    <property type="entry name" value="GNAT_acetyltra_YdfB-like"/>
</dbReference>
<dbReference type="GO" id="GO:0016746">
    <property type="term" value="F:acyltransferase activity"/>
    <property type="evidence" value="ECO:0007669"/>
    <property type="project" value="UniProtKB-KW"/>
</dbReference>
<sequence length="228" mass="26243">MQIEKLDNSVWNSLNETHQDFAVDYEGVNFYKPDYCPFGGFINTEKTKIAIDEYAKLANNFYLVGNKPNFNNKVQLNKELVCNQMLIDKPINIEITEPVMELQTTNHKADLFALVNLVQPGYFKDNTADLGNYYGIYKENKLVAVTGERMKMNDYTELSAVVTHPEHTGKGYAKQLLVYASSKIFNENKTPFLHVADTNIGAIKLYEKLDFRTRKKISFWNFIANNIQ</sequence>
<keyword evidence="2" id="KW-0808">Transferase</keyword>
<accession>A0ABV4TP01</accession>
<proteinExistence type="predicted"/>
<evidence type="ECO:0000313" key="2">
    <source>
        <dbReference type="EMBL" id="MFA9195788.1"/>
    </source>
</evidence>
<dbReference type="Gene3D" id="3.40.630.30">
    <property type="match status" value="1"/>
</dbReference>
<dbReference type="EC" id="2.3.1.-" evidence="2"/>
<dbReference type="InterPro" id="IPR013653">
    <property type="entry name" value="GCN5-like_dom"/>
</dbReference>
<dbReference type="PROSITE" id="PS51186">
    <property type="entry name" value="GNAT"/>
    <property type="match status" value="1"/>
</dbReference>
<dbReference type="InterPro" id="IPR016181">
    <property type="entry name" value="Acyl_CoA_acyltransferase"/>
</dbReference>
<protein>
    <submittedName>
        <fullName evidence="2">GNAT family N-acetyltransferase</fullName>
        <ecNumber evidence="2">2.3.1.-</ecNumber>
    </submittedName>
</protein>
<evidence type="ECO:0000259" key="1">
    <source>
        <dbReference type="PROSITE" id="PS51186"/>
    </source>
</evidence>
<comment type="caution">
    <text evidence="2">The sequence shown here is derived from an EMBL/GenBank/DDBJ whole genome shotgun (WGS) entry which is preliminary data.</text>
</comment>
<reference evidence="2 3" key="1">
    <citation type="submission" date="2024-04" db="EMBL/GenBank/DDBJ databases">
        <title>New Clade of Flavobacterium.</title>
        <authorList>
            <person name="Matos L."/>
            <person name="Proenca D.N."/>
            <person name="Fransisco R.M."/>
            <person name="Chung A.P."/>
            <person name="Maccario L."/>
            <person name="Sorensen S.J."/>
            <person name="Morais P.V."/>
        </authorList>
    </citation>
    <scope>NUCLEOTIDE SEQUENCE [LARGE SCALE GENOMIC DNA]</scope>
    <source>
        <strain evidence="2 3">FBOR7N2.3</strain>
    </source>
</reference>
<feature type="domain" description="N-acetyltransferase" evidence="1">
    <location>
        <begin position="100"/>
        <end position="228"/>
    </location>
</feature>
<dbReference type="InterPro" id="IPR000182">
    <property type="entry name" value="GNAT_dom"/>
</dbReference>
<dbReference type="Proteomes" id="UP001574170">
    <property type="component" value="Unassembled WGS sequence"/>
</dbReference>
<dbReference type="EMBL" id="JBCFQK010000032">
    <property type="protein sequence ID" value="MFA9195788.1"/>
    <property type="molecule type" value="Genomic_DNA"/>
</dbReference>
<evidence type="ECO:0000313" key="3">
    <source>
        <dbReference type="Proteomes" id="UP001574170"/>
    </source>
</evidence>
<dbReference type="SUPFAM" id="SSF55729">
    <property type="entry name" value="Acyl-CoA N-acyltransferases (Nat)"/>
    <property type="match status" value="1"/>
</dbReference>
<dbReference type="CDD" id="cd04301">
    <property type="entry name" value="NAT_SF"/>
    <property type="match status" value="1"/>
</dbReference>
<dbReference type="RefSeq" id="WP_373393183.1">
    <property type="nucleotide sequence ID" value="NZ_JBCFQJ010000015.1"/>
</dbReference>
<dbReference type="PANTHER" id="PTHR31143">
    <property type="match status" value="1"/>
</dbReference>
<dbReference type="PANTHER" id="PTHR31143:SF2">
    <property type="entry name" value="FR47-LIKE DOMAIN-CONTAINING PROTEIN-RELATED"/>
    <property type="match status" value="1"/>
</dbReference>
<gene>
    <name evidence="2" type="ORF">AAGV33_15355</name>
</gene>
<name>A0ABV4TP01_9FLAO</name>
<organism evidence="2 3">
    <name type="scientific">Flavobacterium magnesitis</name>
    <dbReference type="NCBI Taxonomy" id="3138077"/>
    <lineage>
        <taxon>Bacteria</taxon>
        <taxon>Pseudomonadati</taxon>
        <taxon>Bacteroidota</taxon>
        <taxon>Flavobacteriia</taxon>
        <taxon>Flavobacteriales</taxon>
        <taxon>Flavobacteriaceae</taxon>
        <taxon>Flavobacterium</taxon>
    </lineage>
</organism>
<dbReference type="Pfam" id="PF08445">
    <property type="entry name" value="FR47"/>
    <property type="match status" value="1"/>
</dbReference>